<sequence>MTQHDAVERSAAIVLEHIRDLPAAFCHGTFGPSTWEWQSQSQALSFTGFGRSQIMAAVIDLARPTLLWAMQPNLRDWFFKGYCRALSESEVLILGHMSVLAAGEDLLDAIHLRDRESIAAAAASLRQAVDQSETALGNASMAPADVRDRCS</sequence>
<reference evidence="1" key="2">
    <citation type="submission" date="2020-09" db="EMBL/GenBank/DDBJ databases">
        <authorList>
            <person name="Sun Q."/>
            <person name="Ohkuma M."/>
        </authorList>
    </citation>
    <scope>NUCLEOTIDE SEQUENCE</scope>
    <source>
        <strain evidence="1">JCM 4714</strain>
    </source>
</reference>
<reference evidence="1" key="1">
    <citation type="journal article" date="2014" name="Int. J. Syst. Evol. Microbiol.">
        <title>Complete genome sequence of Corynebacterium casei LMG S-19264T (=DSM 44701T), isolated from a smear-ripened cheese.</title>
        <authorList>
            <consortium name="US DOE Joint Genome Institute (JGI-PGF)"/>
            <person name="Walter F."/>
            <person name="Albersmeier A."/>
            <person name="Kalinowski J."/>
            <person name="Ruckert C."/>
        </authorList>
    </citation>
    <scope>NUCLEOTIDE SEQUENCE</scope>
    <source>
        <strain evidence="1">JCM 4714</strain>
    </source>
</reference>
<protein>
    <submittedName>
        <fullName evidence="1">Uncharacterized protein</fullName>
    </submittedName>
</protein>
<proteinExistence type="predicted"/>
<organism evidence="1 2">
    <name type="scientific">Streptomyces alanosinicus</name>
    <dbReference type="NCBI Taxonomy" id="68171"/>
    <lineage>
        <taxon>Bacteria</taxon>
        <taxon>Bacillati</taxon>
        <taxon>Actinomycetota</taxon>
        <taxon>Actinomycetes</taxon>
        <taxon>Kitasatosporales</taxon>
        <taxon>Streptomycetaceae</taxon>
        <taxon>Streptomyces</taxon>
    </lineage>
</organism>
<keyword evidence="2" id="KW-1185">Reference proteome</keyword>
<dbReference type="Proteomes" id="UP000655443">
    <property type="component" value="Unassembled WGS sequence"/>
</dbReference>
<evidence type="ECO:0000313" key="2">
    <source>
        <dbReference type="Proteomes" id="UP000655443"/>
    </source>
</evidence>
<comment type="caution">
    <text evidence="1">The sequence shown here is derived from an EMBL/GenBank/DDBJ whole genome shotgun (WGS) entry which is preliminary data.</text>
</comment>
<dbReference type="EMBL" id="BMVG01000028">
    <property type="protein sequence ID" value="GHE11344.1"/>
    <property type="molecule type" value="Genomic_DNA"/>
</dbReference>
<gene>
    <name evidence="1" type="ORF">GCM10010339_70550</name>
</gene>
<evidence type="ECO:0000313" key="1">
    <source>
        <dbReference type="EMBL" id="GHE11344.1"/>
    </source>
</evidence>
<accession>A0A918YP67</accession>
<dbReference type="RefSeq" id="WP_189957696.1">
    <property type="nucleotide sequence ID" value="NZ_BMVG01000028.1"/>
</dbReference>
<dbReference type="AlphaFoldDB" id="A0A918YP67"/>
<name>A0A918YP67_9ACTN</name>